<evidence type="ECO:0000313" key="2">
    <source>
        <dbReference type="EMBL" id="RYR22674.1"/>
    </source>
</evidence>
<dbReference type="EMBL" id="SDMP01000013">
    <property type="protein sequence ID" value="RYR22674.1"/>
    <property type="molecule type" value="Genomic_DNA"/>
</dbReference>
<sequence length="139" mass="15963">MRTSNRIAHATQKLQRTLSQRIKMASAANIADVPKGHLAVYVGENHKRFVIPISYLSQPLFRDLLDWAEQEFGFNHPTGDNNMKRFVVPISFLKQPMFQALLKKAEDEFGFHQPMGNHHLLIPCPVDHFLDLTSRITNN</sequence>
<evidence type="ECO:0000256" key="1">
    <source>
        <dbReference type="ARBA" id="ARBA00006974"/>
    </source>
</evidence>
<comment type="caution">
    <text evidence="2">The sequence shown here is derived from an EMBL/GenBank/DDBJ whole genome shotgun (WGS) entry which is preliminary data.</text>
</comment>
<dbReference type="InterPro" id="IPR003676">
    <property type="entry name" value="SAUR_fam"/>
</dbReference>
<proteinExistence type="inferred from homology"/>
<gene>
    <name evidence="2" type="ORF">Ahy_B03g067977</name>
</gene>
<comment type="similarity">
    <text evidence="1">Belongs to the ARG7 family.</text>
</comment>
<reference evidence="2 3" key="1">
    <citation type="submission" date="2019-01" db="EMBL/GenBank/DDBJ databases">
        <title>Sequencing of cultivated peanut Arachis hypogaea provides insights into genome evolution and oil improvement.</title>
        <authorList>
            <person name="Chen X."/>
        </authorList>
    </citation>
    <scope>NUCLEOTIDE SEQUENCE [LARGE SCALE GENOMIC DNA]</scope>
    <source>
        <strain evidence="3">cv. Fuhuasheng</strain>
        <tissue evidence="2">Leaves</tissue>
    </source>
</reference>
<dbReference type="PANTHER" id="PTHR31929">
    <property type="entry name" value="SAUR-LIKE AUXIN-RESPONSIVE PROTEIN FAMILY-RELATED"/>
    <property type="match status" value="1"/>
</dbReference>
<dbReference type="STRING" id="3818.A0A445A899"/>
<protein>
    <recommendedName>
        <fullName evidence="4">Auxin-induced protein</fullName>
    </recommendedName>
</protein>
<dbReference type="Proteomes" id="UP000289738">
    <property type="component" value="Chromosome B03"/>
</dbReference>
<evidence type="ECO:0000313" key="3">
    <source>
        <dbReference type="Proteomes" id="UP000289738"/>
    </source>
</evidence>
<dbReference type="AlphaFoldDB" id="A0A445A899"/>
<accession>A0A445A899</accession>
<name>A0A445A899_ARAHY</name>
<evidence type="ECO:0008006" key="4">
    <source>
        <dbReference type="Google" id="ProtNLM"/>
    </source>
</evidence>
<dbReference type="GO" id="GO:0009733">
    <property type="term" value="P:response to auxin"/>
    <property type="evidence" value="ECO:0007669"/>
    <property type="project" value="InterPro"/>
</dbReference>
<dbReference type="Pfam" id="PF02519">
    <property type="entry name" value="Auxin_inducible"/>
    <property type="match status" value="2"/>
</dbReference>
<organism evidence="2 3">
    <name type="scientific">Arachis hypogaea</name>
    <name type="common">Peanut</name>
    <dbReference type="NCBI Taxonomy" id="3818"/>
    <lineage>
        <taxon>Eukaryota</taxon>
        <taxon>Viridiplantae</taxon>
        <taxon>Streptophyta</taxon>
        <taxon>Embryophyta</taxon>
        <taxon>Tracheophyta</taxon>
        <taxon>Spermatophyta</taxon>
        <taxon>Magnoliopsida</taxon>
        <taxon>eudicotyledons</taxon>
        <taxon>Gunneridae</taxon>
        <taxon>Pentapetalae</taxon>
        <taxon>rosids</taxon>
        <taxon>fabids</taxon>
        <taxon>Fabales</taxon>
        <taxon>Fabaceae</taxon>
        <taxon>Papilionoideae</taxon>
        <taxon>50 kb inversion clade</taxon>
        <taxon>dalbergioids sensu lato</taxon>
        <taxon>Dalbergieae</taxon>
        <taxon>Pterocarpus clade</taxon>
        <taxon>Arachis</taxon>
    </lineage>
</organism>
<keyword evidence="3" id="KW-1185">Reference proteome</keyword>